<dbReference type="GO" id="GO:0016226">
    <property type="term" value="P:iron-sulfur cluster assembly"/>
    <property type="evidence" value="ECO:0007669"/>
    <property type="project" value="InterPro"/>
</dbReference>
<proteinExistence type="inferred from homology"/>
<dbReference type="AlphaFoldDB" id="A0A3D9RU18"/>
<dbReference type="PANTHER" id="PTHR11178">
    <property type="entry name" value="IRON-SULFUR CLUSTER SCAFFOLD PROTEIN NFU-RELATED"/>
    <property type="match status" value="1"/>
</dbReference>
<dbReference type="OrthoDB" id="9796965at2"/>
<dbReference type="Gene3D" id="3.30.300.130">
    <property type="entry name" value="Fe-S cluster assembly (FSCA)"/>
    <property type="match status" value="1"/>
</dbReference>
<dbReference type="InterPro" id="IPR001075">
    <property type="entry name" value="NIF_FeS_clus_asmbl_NifU_C"/>
</dbReference>
<dbReference type="GO" id="GO:0005506">
    <property type="term" value="F:iron ion binding"/>
    <property type="evidence" value="ECO:0007669"/>
    <property type="project" value="InterPro"/>
</dbReference>
<name>A0A3D9RU18_9FLAO</name>
<feature type="domain" description="Scaffold protein Nfu/NifU N-terminal" evidence="2">
    <location>
        <begin position="108"/>
        <end position="193"/>
    </location>
</feature>
<evidence type="ECO:0000313" key="3">
    <source>
        <dbReference type="EMBL" id="REE82968.1"/>
    </source>
</evidence>
<dbReference type="SUPFAM" id="SSF110836">
    <property type="entry name" value="Hypothetical protein SAV1430"/>
    <property type="match status" value="2"/>
</dbReference>
<evidence type="ECO:0000259" key="2">
    <source>
        <dbReference type="SMART" id="SM00932"/>
    </source>
</evidence>
<comment type="similarity">
    <text evidence="1">Belongs to the NifU family.</text>
</comment>
<dbReference type="GO" id="GO:0051536">
    <property type="term" value="F:iron-sulfur cluster binding"/>
    <property type="evidence" value="ECO:0007669"/>
    <property type="project" value="InterPro"/>
</dbReference>
<dbReference type="PANTHER" id="PTHR11178:SF1">
    <property type="entry name" value="NFU1 IRON-SULFUR CLUSTER SCAFFOLD HOMOLOG, MITOCHONDRIAL"/>
    <property type="match status" value="1"/>
</dbReference>
<comment type="caution">
    <text evidence="3">The sequence shown here is derived from an EMBL/GenBank/DDBJ whole genome shotgun (WGS) entry which is preliminary data.</text>
</comment>
<dbReference type="SMART" id="SM00932">
    <property type="entry name" value="Nfu_N"/>
    <property type="match status" value="2"/>
</dbReference>
<accession>A0A3D9RU18</accession>
<keyword evidence="4" id="KW-1185">Reference proteome</keyword>
<evidence type="ECO:0000256" key="1">
    <source>
        <dbReference type="ARBA" id="ARBA00006420"/>
    </source>
</evidence>
<reference evidence="3 4" key="1">
    <citation type="submission" date="2018-08" db="EMBL/GenBank/DDBJ databases">
        <title>Genomic Encyclopedia of Type Strains, Phase III (KMG-III): the genomes of soil and plant-associated and newly described type strains.</title>
        <authorList>
            <person name="Whitman W."/>
        </authorList>
    </citation>
    <scope>NUCLEOTIDE SEQUENCE [LARGE SCALE GENOMIC DNA]</scope>
    <source>
        <strain evidence="3 4">325-5</strain>
    </source>
</reference>
<organism evidence="3 4">
    <name type="scientific">Lutibacter oceani</name>
    <dbReference type="NCBI Taxonomy" id="1853311"/>
    <lineage>
        <taxon>Bacteria</taxon>
        <taxon>Pseudomonadati</taxon>
        <taxon>Bacteroidota</taxon>
        <taxon>Flavobacteriia</taxon>
        <taxon>Flavobacteriales</taxon>
        <taxon>Flavobacteriaceae</taxon>
        <taxon>Lutibacter</taxon>
    </lineage>
</organism>
<dbReference type="InterPro" id="IPR036498">
    <property type="entry name" value="Nfu/NifU_N_sf"/>
</dbReference>
<dbReference type="Proteomes" id="UP000256429">
    <property type="component" value="Unassembled WGS sequence"/>
</dbReference>
<gene>
    <name evidence="3" type="ORF">BX611_0245</name>
</gene>
<protein>
    <submittedName>
        <fullName evidence="3">Fe-S cluster biogenesis protein NfuA</fullName>
    </submittedName>
</protein>
<dbReference type="InterPro" id="IPR014824">
    <property type="entry name" value="Nfu/NifU_N"/>
</dbReference>
<dbReference type="EMBL" id="QTTQ01000009">
    <property type="protein sequence ID" value="REE82968.1"/>
    <property type="molecule type" value="Genomic_DNA"/>
</dbReference>
<dbReference type="InterPro" id="IPR034904">
    <property type="entry name" value="FSCA_dom_sf"/>
</dbReference>
<sequence length="300" mass="33712">MEHISLTINQTTTNTIIKLTANSILTSGSHEYNTIDEAKNSPLAQQLFHLPFIKRVLISANFIALERFSIVEWTDVQEEVKEQIESYLNKGGKLILEETTKKLIPVEVYAEVTPNPSVLKFVSNKRLVESDLEYKNIEEAKNSPLATELYNFPFVKEVFISENYVSITKFDVIEWNEVTNEIRSFIKQFVAEGKIIVTEITTQNATPSQNKNTTDNAENLDDVSKQIISILDEYIRPAVAADGGNILFQSYNEEEKVVSVILQGACSGCPSSTITLKNGIENMLKQLIPGKIEEVVAVNY</sequence>
<dbReference type="Pfam" id="PF01106">
    <property type="entry name" value="NifU"/>
    <property type="match status" value="1"/>
</dbReference>
<dbReference type="RefSeq" id="WP_115877665.1">
    <property type="nucleotide sequence ID" value="NZ_QTTQ01000009.1"/>
</dbReference>
<evidence type="ECO:0000313" key="4">
    <source>
        <dbReference type="Proteomes" id="UP000256429"/>
    </source>
</evidence>
<dbReference type="SUPFAM" id="SSF117916">
    <property type="entry name" value="Fe-S cluster assembly (FSCA) domain-like"/>
    <property type="match status" value="1"/>
</dbReference>
<dbReference type="Gene3D" id="3.30.1370.70">
    <property type="entry name" value="Scaffold protein Nfu/NifU, N-terminal domain"/>
    <property type="match status" value="2"/>
</dbReference>
<feature type="domain" description="Scaffold protein Nfu/NifU N-terminal" evidence="2">
    <location>
        <begin position="6"/>
        <end position="91"/>
    </location>
</feature>
<dbReference type="Pfam" id="PF08712">
    <property type="entry name" value="Nfu_N"/>
    <property type="match status" value="2"/>
</dbReference>